<dbReference type="Proteomes" id="UP000001554">
    <property type="component" value="Chromosome 8"/>
</dbReference>
<feature type="transmembrane region" description="Helical" evidence="2">
    <location>
        <begin position="287"/>
        <end position="308"/>
    </location>
</feature>
<evidence type="ECO:0000256" key="1">
    <source>
        <dbReference type="SAM" id="MobiDB-lite"/>
    </source>
</evidence>
<reference evidence="4" key="2">
    <citation type="journal article" date="2020" name="Nat. Ecol. Evol.">
        <title>Deeply conserved synteny resolves early events in vertebrate evolution.</title>
        <authorList>
            <person name="Simakov O."/>
            <person name="Marletaz F."/>
            <person name="Yue J.X."/>
            <person name="O'Connell B."/>
            <person name="Jenkins J."/>
            <person name="Brandt A."/>
            <person name="Calef R."/>
            <person name="Tung C.H."/>
            <person name="Huang T.K."/>
            <person name="Schmutz J."/>
            <person name="Satoh N."/>
            <person name="Yu J.K."/>
            <person name="Putnam N.H."/>
            <person name="Green R.E."/>
            <person name="Rokhsar D.S."/>
        </authorList>
    </citation>
    <scope>NUCLEOTIDE SEQUENCE [LARGE SCALE GENOMIC DNA]</scope>
    <source>
        <strain evidence="4">S238N-H82</strain>
    </source>
</reference>
<dbReference type="RefSeq" id="XP_035683589.1">
    <property type="nucleotide sequence ID" value="XM_035827696.1"/>
</dbReference>
<dbReference type="Pfam" id="PF01757">
    <property type="entry name" value="Acyl_transf_3"/>
    <property type="match status" value="1"/>
</dbReference>
<feature type="transmembrane region" description="Helical" evidence="2">
    <location>
        <begin position="331"/>
        <end position="352"/>
    </location>
</feature>
<keyword evidence="2" id="KW-0812">Transmembrane</keyword>
<dbReference type="OMA" id="IYMIMIG"/>
<feature type="transmembrane region" description="Helical" evidence="2">
    <location>
        <begin position="494"/>
        <end position="520"/>
    </location>
</feature>
<feature type="transmembrane region" description="Helical" evidence="2">
    <location>
        <begin position="421"/>
        <end position="440"/>
    </location>
</feature>
<keyword evidence="2" id="KW-1133">Transmembrane helix</keyword>
<feature type="region of interest" description="Disordered" evidence="1">
    <location>
        <begin position="167"/>
        <end position="191"/>
    </location>
</feature>
<reference evidence="5" key="1">
    <citation type="journal article" date="2016" name="Genome Biol. Evol.">
        <title>Conserved non-coding elements in the most distant genera of cephalochordates: the Goldilocks principle.</title>
        <authorList>
            <person name="Yue J.X."/>
            <person name="Kozmikova I."/>
            <person name="Ono H."/>
            <person name="Nossa C.W."/>
            <person name="Kozmik Z."/>
            <person name="Putnam N.H."/>
            <person name="Yu J.K."/>
            <person name="Holland L.Z."/>
        </authorList>
    </citation>
    <scope>NUCLEOTIDE SEQUENCE</scope>
</reference>
<dbReference type="PANTHER" id="PTHR11161:SF0">
    <property type="entry name" value="O-ACYLTRANSFERASE LIKE PROTEIN"/>
    <property type="match status" value="1"/>
</dbReference>
<dbReference type="InterPro" id="IPR002656">
    <property type="entry name" value="Acyl_transf_3_dom"/>
</dbReference>
<name>A0A9J7LIH6_BRAFL</name>
<dbReference type="InterPro" id="IPR052728">
    <property type="entry name" value="O2_lipid_transport_reg"/>
</dbReference>
<organism evidence="4 5">
    <name type="scientific">Branchiostoma floridae</name>
    <name type="common">Florida lancelet</name>
    <name type="synonym">Amphioxus</name>
    <dbReference type="NCBI Taxonomy" id="7739"/>
    <lineage>
        <taxon>Eukaryota</taxon>
        <taxon>Metazoa</taxon>
        <taxon>Chordata</taxon>
        <taxon>Cephalochordata</taxon>
        <taxon>Leptocardii</taxon>
        <taxon>Amphioxiformes</taxon>
        <taxon>Branchiostomatidae</taxon>
        <taxon>Branchiostoma</taxon>
    </lineage>
</organism>
<evidence type="ECO:0000259" key="3">
    <source>
        <dbReference type="SMART" id="SM00703"/>
    </source>
</evidence>
<evidence type="ECO:0000313" key="4">
    <source>
        <dbReference type="Proteomes" id="UP000001554"/>
    </source>
</evidence>
<feature type="transmembrane region" description="Helical" evidence="2">
    <location>
        <begin position="575"/>
        <end position="593"/>
    </location>
</feature>
<dbReference type="Pfam" id="PF20146">
    <property type="entry name" value="NRF"/>
    <property type="match status" value="1"/>
</dbReference>
<proteinExistence type="predicted"/>
<dbReference type="SMART" id="SM00703">
    <property type="entry name" value="NRF"/>
    <property type="match status" value="1"/>
</dbReference>
<dbReference type="AlphaFoldDB" id="A0A9J7LIH6"/>
<dbReference type="KEGG" id="bfo:118420738"/>
<protein>
    <submittedName>
        <fullName evidence="5">Nose resistant to fluoxetine protein 6-like</fullName>
    </submittedName>
</protein>
<dbReference type="PANTHER" id="PTHR11161">
    <property type="entry name" value="O-ACYLTRANSFERASE"/>
    <property type="match status" value="1"/>
</dbReference>
<feature type="transmembrane region" description="Helical" evidence="2">
    <location>
        <begin position="605"/>
        <end position="632"/>
    </location>
</feature>
<keyword evidence="4" id="KW-1185">Reference proteome</keyword>
<accession>A0A9J7LIH6</accession>
<feature type="domain" description="Nose resistant-to-fluoxetine protein N-terminal" evidence="3">
    <location>
        <begin position="1"/>
        <end position="118"/>
    </location>
</feature>
<feature type="transmembrane region" description="Helical" evidence="2">
    <location>
        <begin position="540"/>
        <end position="563"/>
    </location>
</feature>
<sequence>MHDLLQGKFYALNMLDAGGKPPSGILEGNFNWLGSYSQCVNVTKKGFGSTFDAKYYIATLVPVPKPAQLSVEASGYGAITLHLGVCVPSSCTADDVIQRLDNSLYFRLLVERGTLQVTSATSPESAPMHSKTIAAICVCSVILMLVVMGTAYDVIIYQPRLGAIKSSKDPKDERNGGLSHQHVDSEQPNERTHLINSTEQKQTEAVATKEENVSCRVLLCFSLYTNIGKLLSTSQAPGAIKCLHGIRFLSMSWVILGHTYAFAEPVIDNGSLALEVIGQFTFQAVGNAFVSVDSFFFLSGLLTAYLLLKQMQKSREKGQSIPYWMMYVHRYWRLTMPYAFVLMMWLCVYPYMFVGPFWPGEALDPGCHGADWWKNLLYVNNVVNPERGCMGWSWYLANDMQFFIIGVPLLYLIFRWRPVGFALKLALLLSSFIATAVICLHDKLSPSIYGMSQPEWMEHYYLKPWCRIGPYLVGMAVGWLMVRIKGSSVNRKTMMIVAPVGWAVATATALAVLYGLYGTYHGTVMTNSENAFYLSVHRAVWGMALGWMVLACFYGYGGLVNTFLSWELWVPLSRLTYCAYLVHPMVIYVAFYTREVTLHYSTLTVIYFFLGNLVLSYGLAFLVSVTVEAPLLGLEKIVFRK</sequence>
<feature type="transmembrane region" description="Helical" evidence="2">
    <location>
        <begin position="133"/>
        <end position="155"/>
    </location>
</feature>
<gene>
    <name evidence="5" type="primary">LOC118420738</name>
</gene>
<reference evidence="5" key="3">
    <citation type="submission" date="2025-08" db="UniProtKB">
        <authorList>
            <consortium name="RefSeq"/>
        </authorList>
    </citation>
    <scope>IDENTIFICATION</scope>
</reference>
<dbReference type="GO" id="GO:0016747">
    <property type="term" value="F:acyltransferase activity, transferring groups other than amino-acyl groups"/>
    <property type="evidence" value="ECO:0007669"/>
    <property type="project" value="InterPro"/>
</dbReference>
<dbReference type="InterPro" id="IPR006621">
    <property type="entry name" value="Nose-resist-to-fluoxetine_N"/>
</dbReference>
<evidence type="ECO:0000313" key="5">
    <source>
        <dbReference type="RefSeq" id="XP_035683589.1"/>
    </source>
</evidence>
<keyword evidence="2" id="KW-0472">Membrane</keyword>
<evidence type="ECO:0000256" key="2">
    <source>
        <dbReference type="SAM" id="Phobius"/>
    </source>
</evidence>
<dbReference type="GeneID" id="118420738"/>
<dbReference type="OrthoDB" id="207378at2759"/>
<feature type="transmembrane region" description="Helical" evidence="2">
    <location>
        <begin position="392"/>
        <end position="414"/>
    </location>
</feature>